<evidence type="ECO:0008006" key="3">
    <source>
        <dbReference type="Google" id="ProtNLM"/>
    </source>
</evidence>
<evidence type="ECO:0000313" key="2">
    <source>
        <dbReference type="Proteomes" id="UP000001340"/>
    </source>
</evidence>
<dbReference type="RefSeq" id="WP_000958567.1">
    <property type="nucleotide sequence ID" value="NZ_AHNR02000005.1"/>
</dbReference>
<evidence type="ECO:0000313" key="1">
    <source>
        <dbReference type="EMBL" id="EKR57074.1"/>
    </source>
</evidence>
<dbReference type="EMBL" id="AHNR02000005">
    <property type="protein sequence ID" value="EKR57074.1"/>
    <property type="molecule type" value="Genomic_DNA"/>
</dbReference>
<comment type="caution">
    <text evidence="1">The sequence shown here is derived from an EMBL/GenBank/DDBJ whole genome shotgun (WGS) entry which is preliminary data.</text>
</comment>
<dbReference type="Proteomes" id="UP000001340">
    <property type="component" value="Unassembled WGS sequence"/>
</dbReference>
<gene>
    <name evidence="1" type="ORF">LEP1GSC105_4088</name>
</gene>
<organism evidence="1 2">
    <name type="scientific">Leptospira interrogans str. UI 12758</name>
    <dbReference type="NCBI Taxonomy" id="1049938"/>
    <lineage>
        <taxon>Bacteria</taxon>
        <taxon>Pseudomonadati</taxon>
        <taxon>Spirochaetota</taxon>
        <taxon>Spirochaetia</taxon>
        <taxon>Leptospirales</taxon>
        <taxon>Leptospiraceae</taxon>
        <taxon>Leptospira</taxon>
    </lineage>
</organism>
<reference evidence="1 2" key="1">
    <citation type="submission" date="2012-10" db="EMBL/GenBank/DDBJ databases">
        <authorList>
            <person name="Harkins D.M."/>
            <person name="Durkin A.S."/>
            <person name="Brinkac L.M."/>
            <person name="Haft D.H."/>
            <person name="Selengut J.D."/>
            <person name="Sanka R."/>
            <person name="DePew J."/>
            <person name="Purushe J."/>
            <person name="Chanthongthip A."/>
            <person name="Lattana O."/>
            <person name="Phetsouvanh R."/>
            <person name="Newton P.N."/>
            <person name="Vinetz J.M."/>
            <person name="Sutton G.G."/>
            <person name="Nierman W.C."/>
            <person name="Fouts D.E."/>
        </authorList>
    </citation>
    <scope>NUCLEOTIDE SEQUENCE [LARGE SCALE GENOMIC DNA]</scope>
    <source>
        <strain evidence="1 2">UI 12758</strain>
    </source>
</reference>
<dbReference type="AlphaFoldDB" id="A0A0E2DAE7"/>
<name>A0A0E2DAE7_LEPIR</name>
<accession>A0A0E2DAE7</accession>
<proteinExistence type="predicted"/>
<sequence>MLTVGNLKIQMKQSIVFFIVLFCTMSMRIEYSVKPSCGDFLERIHKKPKHLEFIECKKEKDSQISVLQARYQVKGTFASSVEKYLIHAFGMQPLRHICCIWETVPNEEGSRYGSFKGGEFHYSIDMGADGAFGERKDWSKIDWFYVTVELPLNTP</sequence>
<dbReference type="Pfam" id="PF16310">
    <property type="entry name" value="DUF4952"/>
    <property type="match status" value="1"/>
</dbReference>
<protein>
    <recommendedName>
        <fullName evidence="3">DUF4952 domain-containing protein</fullName>
    </recommendedName>
</protein>
<dbReference type="InterPro" id="IPR032537">
    <property type="entry name" value="DUF4952"/>
</dbReference>